<protein>
    <submittedName>
        <fullName evidence="1">Uncharacterized protein</fullName>
    </submittedName>
</protein>
<sequence length="1391" mass="150289">MTTQYVSDIKVVYDSEPSDAVHEINNQGDDINKGQDGKYVYLEPVYTTCAANACNSFRLVIQDSKDSTHDDLAEDAGGAYRYLLPLSDMKNETKITSLGLLRSSSAITSPPSGYSGMSSNINKDRQGDYLYLIWKTVTVSFTQVYNSELKVIYGSMPSQEPRGALTDIDGGDGNVNKDFDGSFVWLVSKYTDSPDNACTALHVVIQDDSDDALRDLAKGAGEQYRYMLSMQDKGIYAKITEARLLRSKSAVSGPPSGYNGMSSDINKGRGKSYLYVIWKTEEAQCDSYLVSGITVTYGSEPSQQSVASVTDIRGGGDNINMGFNGRSVFSPIPSFMSLSVLLADSYVWISATYTSKVADACNAFIAVVQDDQDSEQHDLARGAGDAYRYLLPLSDPSNDRRITNIRLLRADMAVSTLPRGYTGMSTNLNDGRGGDFLYLIWKDTAVPIEGQYVSGITVKYGSMHSQEPRLAVSTIGANGDNINKGFHGSFVWLKNSLTQNIAEACTSFDIAVQDSKDSNLEDLADGAGGDYRYVLPFSDIANRNKVTGTRLLRSSQPVLAPPKGYQGISTNINVGRKGDFLYILWKTDTVNGSTVQWVSGVDVSYGSEWSEEVRHAVREIDGAGDDIDKGFGGSFVWITPQYNSYLSNACTSFKVVIQDSEMSGAKDLAQGAGGAYRYLTPVHDRSASSKIIDLGLLRSQSAVSSPPAPYTGMTSNINEGRGGDYLYLIWQTAPIPPGSSDGSFVVFKDVDIPDNDIAHYPDAANNTSKLKDIALQKTGSLITAFNTGGWMKTCDPRRTDLWTSQPGTDLYVRVQFPGWDFNQGIDAPGNDIYDYPLGTNAPVVMNEIINGPGDDNRDKVAGFNTSGWVKSQVTSQQQWTDFPIDGLYTRLEFSDYAFFPPCRFPRKRYRAGAEPGFNTDGWIKSLINYPPSSSSQFAKPTQGLYARVAWPGWAYLPGIDSPGNDKTQLTGKQVRELIDAANNDSDIVAFNTDGWMKTSLADSPSEHTSSSFPLYGLYVKISSLGDAEASQSLAAEGATLASAQAADSADDPSKLSIALFLMQSTAIVWGRWFTMDATVRTQYASAVATGAADIRARWASGALSRNKAVSQAVDLRNTWLRDCRARSSPLGLLVAESIKPRGLSVKEILNRYALRIFNREFASLTPAQGRQIIAAAIDASGRANPRVTRFMKNLGRVGKAVAMVGVAISVYEVVSAEDWKSEAFVQVGTWSASIIAGTIGQGVGSLAGPIGAILGGLAGGLLGSWVGDSVLSRWFYGGSSDALGSSLLHADMLSVARSMVDAHFATTGTKFLVHQIHAAHLAVDIADKAAVTRMCATMIAAEGSEIDNEDAEVLATVVWIRADNQTLPANAANPADFMTLLVWASQNLPSN</sequence>
<comment type="caution">
    <text evidence="1">The sequence shown here is derived from an EMBL/GenBank/DDBJ whole genome shotgun (WGS) entry which is preliminary data.</text>
</comment>
<dbReference type="Proteomes" id="UP001148662">
    <property type="component" value="Unassembled WGS sequence"/>
</dbReference>
<gene>
    <name evidence="1" type="ORF">NM688_g294</name>
</gene>
<name>A0ACC1TEZ5_9APHY</name>
<evidence type="ECO:0000313" key="2">
    <source>
        <dbReference type="Proteomes" id="UP001148662"/>
    </source>
</evidence>
<keyword evidence="2" id="KW-1185">Reference proteome</keyword>
<evidence type="ECO:0000313" key="1">
    <source>
        <dbReference type="EMBL" id="KAJ3559521.1"/>
    </source>
</evidence>
<organism evidence="1 2">
    <name type="scientific">Phlebia brevispora</name>
    <dbReference type="NCBI Taxonomy" id="194682"/>
    <lineage>
        <taxon>Eukaryota</taxon>
        <taxon>Fungi</taxon>
        <taxon>Dikarya</taxon>
        <taxon>Basidiomycota</taxon>
        <taxon>Agaricomycotina</taxon>
        <taxon>Agaricomycetes</taxon>
        <taxon>Polyporales</taxon>
        <taxon>Meruliaceae</taxon>
        <taxon>Phlebia</taxon>
    </lineage>
</organism>
<proteinExistence type="predicted"/>
<reference evidence="1" key="1">
    <citation type="submission" date="2022-07" db="EMBL/GenBank/DDBJ databases">
        <title>Genome Sequence of Phlebia brevispora.</title>
        <authorList>
            <person name="Buettner E."/>
        </authorList>
    </citation>
    <scope>NUCLEOTIDE SEQUENCE</scope>
    <source>
        <strain evidence="1">MPL23</strain>
    </source>
</reference>
<dbReference type="EMBL" id="JANHOG010000021">
    <property type="protein sequence ID" value="KAJ3559521.1"/>
    <property type="molecule type" value="Genomic_DNA"/>
</dbReference>
<accession>A0ACC1TEZ5</accession>